<evidence type="ECO:0000313" key="4">
    <source>
        <dbReference type="Proteomes" id="UP000185944"/>
    </source>
</evidence>
<dbReference type="SUPFAM" id="SSF57850">
    <property type="entry name" value="RING/U-box"/>
    <property type="match status" value="1"/>
</dbReference>
<dbReference type="PANTHER" id="PTHR45676">
    <property type="entry name" value="RING-H2 FINGER PROTEIN ATL51-RELATED"/>
    <property type="match status" value="1"/>
</dbReference>
<dbReference type="PROSITE" id="PS50089">
    <property type="entry name" value="ZF_RING_2"/>
    <property type="match status" value="1"/>
</dbReference>
<dbReference type="VEuPathDB" id="MicrosporidiaDB:NEDG_00227"/>
<evidence type="ECO:0000256" key="1">
    <source>
        <dbReference type="PROSITE-ProRule" id="PRU00175"/>
    </source>
</evidence>
<dbReference type="InterPro" id="IPR013083">
    <property type="entry name" value="Znf_RING/FYVE/PHD"/>
</dbReference>
<reference evidence="3 4" key="1">
    <citation type="submission" date="2016-02" db="EMBL/GenBank/DDBJ databases">
        <title>Discovery of a natural microsporidian pathogen with a broad tissue tropism in Caenorhabditis elegans.</title>
        <authorList>
            <person name="Luallen R.J."/>
            <person name="Reinke A.W."/>
            <person name="Tong L."/>
            <person name="Botts M.R."/>
            <person name="Felix M.-A."/>
            <person name="Troemel E.R."/>
        </authorList>
    </citation>
    <scope>NUCLEOTIDE SEQUENCE [LARGE SCALE GENOMIC DNA]</scope>
    <source>
        <strain evidence="3 4">JUm2807</strain>
    </source>
</reference>
<keyword evidence="1" id="KW-0862">Zinc</keyword>
<feature type="domain" description="RING-type" evidence="2">
    <location>
        <begin position="128"/>
        <end position="169"/>
    </location>
</feature>
<comment type="caution">
    <text evidence="3">The sequence shown here is derived from an EMBL/GenBank/DDBJ whole genome shotgun (WGS) entry which is preliminary data.</text>
</comment>
<proteinExistence type="predicted"/>
<dbReference type="GO" id="GO:0008270">
    <property type="term" value="F:zinc ion binding"/>
    <property type="evidence" value="ECO:0007669"/>
    <property type="project" value="UniProtKB-KW"/>
</dbReference>
<keyword evidence="4" id="KW-1185">Reference proteome</keyword>
<evidence type="ECO:0000313" key="3">
    <source>
        <dbReference type="EMBL" id="OAG31752.1"/>
    </source>
</evidence>
<dbReference type="PANTHER" id="PTHR45676:SF41">
    <property type="entry name" value="RING-H2 FINGER PROTEIN ATL66"/>
    <property type="match status" value="1"/>
</dbReference>
<protein>
    <submittedName>
        <fullName evidence="3">E3 ubiquitin-protein ligase RNF115/126</fullName>
    </submittedName>
</protein>
<dbReference type="Proteomes" id="UP000185944">
    <property type="component" value="Unassembled WGS sequence"/>
</dbReference>
<evidence type="ECO:0000259" key="2">
    <source>
        <dbReference type="PROSITE" id="PS50089"/>
    </source>
</evidence>
<dbReference type="GeneID" id="93646577"/>
<name>A0A177EKW4_9MICR</name>
<dbReference type="Pfam" id="PF13639">
    <property type="entry name" value="zf-RING_2"/>
    <property type="match status" value="1"/>
</dbReference>
<gene>
    <name evidence="3" type="ORF">NEDG_00227</name>
</gene>
<dbReference type="AlphaFoldDB" id="A0A177EKW4"/>
<dbReference type="OrthoDB" id="8062037at2759"/>
<dbReference type="STRING" id="1805483.A0A177EKW4"/>
<dbReference type="InterPro" id="IPR001841">
    <property type="entry name" value="Znf_RING"/>
</dbReference>
<accession>A0A177EKW4</accession>
<dbReference type="Gene3D" id="3.30.40.10">
    <property type="entry name" value="Zinc/RING finger domain, C3HC4 (zinc finger)"/>
    <property type="match status" value="1"/>
</dbReference>
<keyword evidence="1" id="KW-0863">Zinc-finger</keyword>
<dbReference type="SMART" id="SM00184">
    <property type="entry name" value="RING"/>
    <property type="match status" value="1"/>
</dbReference>
<keyword evidence="1" id="KW-0479">Metal-binding</keyword>
<dbReference type="EMBL" id="LTDL01000014">
    <property type="protein sequence ID" value="OAG31752.1"/>
    <property type="molecule type" value="Genomic_DNA"/>
</dbReference>
<dbReference type="RefSeq" id="XP_067545353.1">
    <property type="nucleotide sequence ID" value="XM_067687645.1"/>
</dbReference>
<organism evidence="3 4">
    <name type="scientific">Nematocida displodere</name>
    <dbReference type="NCBI Taxonomy" id="1805483"/>
    <lineage>
        <taxon>Eukaryota</taxon>
        <taxon>Fungi</taxon>
        <taxon>Fungi incertae sedis</taxon>
        <taxon>Microsporidia</taxon>
        <taxon>Nematocida</taxon>
    </lineage>
</organism>
<sequence>MNDLPYFCHVCSAVVYIEDRVECPLCRESFLEVYTAEQETVPYLNGTQGEPTEQHGLFKSLFGGLFRTSRQPRRHQTITSDRRNYAIGPEIHDIITQMREEKQIEENPATQDQLSTIKQVNLPESEVCMVCLNTFQENEAGELYPCNHYFHTPCSNAWLELQSECPICRKSL</sequence>